<reference evidence="2 3" key="1">
    <citation type="submission" date="2021-04" db="EMBL/GenBank/DDBJ databases">
        <authorList>
            <person name="Ivanova A."/>
        </authorList>
    </citation>
    <scope>NUCLEOTIDE SEQUENCE [LARGE SCALE GENOMIC DNA]</scope>
    <source>
        <strain evidence="2 3">G18</strain>
    </source>
</reference>
<feature type="signal peptide" evidence="1">
    <location>
        <begin position="1"/>
        <end position="20"/>
    </location>
</feature>
<evidence type="ECO:0000313" key="2">
    <source>
        <dbReference type="EMBL" id="MBP3956776.1"/>
    </source>
</evidence>
<accession>A0ABS5BSS3</accession>
<organism evidence="2 3">
    <name type="scientific">Gemmata palustris</name>
    <dbReference type="NCBI Taxonomy" id="2822762"/>
    <lineage>
        <taxon>Bacteria</taxon>
        <taxon>Pseudomonadati</taxon>
        <taxon>Planctomycetota</taxon>
        <taxon>Planctomycetia</taxon>
        <taxon>Gemmatales</taxon>
        <taxon>Gemmataceae</taxon>
        <taxon>Gemmata</taxon>
    </lineage>
</organism>
<proteinExistence type="predicted"/>
<keyword evidence="3" id="KW-1185">Reference proteome</keyword>
<evidence type="ECO:0000256" key="1">
    <source>
        <dbReference type="SAM" id="SignalP"/>
    </source>
</evidence>
<keyword evidence="1" id="KW-0732">Signal</keyword>
<evidence type="ECO:0000313" key="3">
    <source>
        <dbReference type="Proteomes" id="UP000676565"/>
    </source>
</evidence>
<gene>
    <name evidence="2" type="ORF">J8F10_16000</name>
</gene>
<sequence length="206" mass="20978">MLRIALALITAALCTGPATAGFTIAEYTGPASGTSVSTFAIGQSFTTSTGGPWDQITFNFFAPGGATTPVASGTLYLLDKEYFGKPVDLSASTPGFLATGAATAAGVYVFDSGVTLQAQTQYFVYTSAAFGSSIAVRLPGDYDGGKEYTTSPNSNYSAIFGGQVDALFRVQGELAGPTPMAAPEPASLTLGLLGVGGLLALRRRLA</sequence>
<name>A0ABS5BSS3_9BACT</name>
<protein>
    <recommendedName>
        <fullName evidence="4">PEP-CTERM sorting domain-containing protein</fullName>
    </recommendedName>
</protein>
<dbReference type="RefSeq" id="WP_210655212.1">
    <property type="nucleotide sequence ID" value="NZ_JAGKQQ010000001.1"/>
</dbReference>
<evidence type="ECO:0008006" key="4">
    <source>
        <dbReference type="Google" id="ProtNLM"/>
    </source>
</evidence>
<comment type="caution">
    <text evidence="2">The sequence shown here is derived from an EMBL/GenBank/DDBJ whole genome shotgun (WGS) entry which is preliminary data.</text>
</comment>
<dbReference type="EMBL" id="JAGKQQ010000001">
    <property type="protein sequence ID" value="MBP3956776.1"/>
    <property type="molecule type" value="Genomic_DNA"/>
</dbReference>
<dbReference type="Proteomes" id="UP000676565">
    <property type="component" value="Unassembled WGS sequence"/>
</dbReference>
<feature type="chain" id="PRO_5045875355" description="PEP-CTERM sorting domain-containing protein" evidence="1">
    <location>
        <begin position="21"/>
        <end position="206"/>
    </location>
</feature>